<evidence type="ECO:0000256" key="1">
    <source>
        <dbReference type="ARBA" id="ARBA00004115"/>
    </source>
</evidence>
<evidence type="ECO:0000256" key="6">
    <source>
        <dbReference type="ARBA" id="ARBA00022989"/>
    </source>
</evidence>
<dbReference type="GeneID" id="106814465"/>
<evidence type="ECO:0000256" key="3">
    <source>
        <dbReference type="ARBA" id="ARBA00022692"/>
    </source>
</evidence>
<gene>
    <name evidence="14" type="primary">LOC106814465</name>
</gene>
<protein>
    <submittedName>
        <fullName evidence="14">Malectin-B-like</fullName>
    </submittedName>
</protein>
<feature type="compositionally biased region" description="Acidic residues" evidence="10">
    <location>
        <begin position="226"/>
        <end position="250"/>
    </location>
</feature>
<feature type="region of interest" description="Disordered" evidence="10">
    <location>
        <begin position="215"/>
        <end position="276"/>
    </location>
</feature>
<evidence type="ECO:0000256" key="8">
    <source>
        <dbReference type="ARBA" id="ARBA00023180"/>
    </source>
</evidence>
<evidence type="ECO:0000256" key="7">
    <source>
        <dbReference type="ARBA" id="ARBA00023136"/>
    </source>
</evidence>
<feature type="transmembrane region" description="Helical" evidence="11">
    <location>
        <begin position="283"/>
        <end position="301"/>
    </location>
</feature>
<keyword evidence="13" id="KW-1185">Reference proteome</keyword>
<keyword evidence="5" id="KW-0256">Endoplasmic reticulum</keyword>
<evidence type="ECO:0000313" key="14">
    <source>
        <dbReference type="RefSeq" id="XP_014674267.1"/>
    </source>
</evidence>
<keyword evidence="7 11" id="KW-0472">Membrane</keyword>
<keyword evidence="9" id="KW-0119">Carbohydrate metabolism</keyword>
<name>A0ABM1EPZ6_PRICU</name>
<dbReference type="InterPro" id="IPR021720">
    <property type="entry name" value="Malectin_dom"/>
</dbReference>
<accession>A0ABM1EPZ6</accession>
<evidence type="ECO:0000256" key="4">
    <source>
        <dbReference type="ARBA" id="ARBA00022729"/>
    </source>
</evidence>
<dbReference type="RefSeq" id="XP_014674267.1">
    <property type="nucleotide sequence ID" value="XM_014818781.1"/>
</dbReference>
<keyword evidence="3 11" id="KW-0812">Transmembrane</keyword>
<sequence>MLVRPSGMVPSYSQYRWLVSTSLVTEIVLLLSILQRACGGGEVIYAINCGGDAHVDIHGVRYERDPLPDDSVGIPSEYGKQLTIQRVVGQDQILYQTERYHDANFQYNVAVTTDGEYVVVLKFSEVYFTAPSMKVFDVRINGIDVITDLDIYKEVGRGVAHDELLEITVSKGKLLVADAEITFNGVLNVEFVKTDRDNPKINAIYVKKGTKEDVPKLPEWPTSSEFETDEEEEEHDDDDDDDDEEEEEEEARPKADSKQKAKKRKPSGPKLADPYATTDTHTMLPIFIAVGCFIPLLFFLCKL</sequence>
<evidence type="ECO:0000313" key="13">
    <source>
        <dbReference type="Proteomes" id="UP000695022"/>
    </source>
</evidence>
<evidence type="ECO:0000256" key="9">
    <source>
        <dbReference type="ARBA" id="ARBA00023277"/>
    </source>
</evidence>
<reference evidence="14" key="1">
    <citation type="submission" date="2025-08" db="UniProtKB">
        <authorList>
            <consortium name="RefSeq"/>
        </authorList>
    </citation>
    <scope>IDENTIFICATION</scope>
</reference>
<proteinExistence type="inferred from homology"/>
<keyword evidence="6 11" id="KW-1133">Transmembrane helix</keyword>
<feature type="domain" description="Malectin" evidence="12">
    <location>
        <begin position="43"/>
        <end position="204"/>
    </location>
</feature>
<evidence type="ECO:0000259" key="12">
    <source>
        <dbReference type="Pfam" id="PF11721"/>
    </source>
</evidence>
<dbReference type="Gene3D" id="2.60.120.430">
    <property type="entry name" value="Galactose-binding lectin"/>
    <property type="match status" value="1"/>
</dbReference>
<comment type="similarity">
    <text evidence="2">Belongs to the malectin family.</text>
</comment>
<dbReference type="PANTHER" id="PTHR13460:SF0">
    <property type="entry name" value="MALECTIN"/>
    <property type="match status" value="1"/>
</dbReference>
<keyword evidence="8" id="KW-0325">Glycoprotein</keyword>
<dbReference type="PANTHER" id="PTHR13460">
    <property type="match status" value="1"/>
</dbReference>
<dbReference type="Proteomes" id="UP000695022">
    <property type="component" value="Unplaced"/>
</dbReference>
<organism evidence="13 14">
    <name type="scientific">Priapulus caudatus</name>
    <name type="common">Priapulid worm</name>
    <dbReference type="NCBI Taxonomy" id="37621"/>
    <lineage>
        <taxon>Eukaryota</taxon>
        <taxon>Metazoa</taxon>
        <taxon>Ecdysozoa</taxon>
        <taxon>Scalidophora</taxon>
        <taxon>Priapulida</taxon>
        <taxon>Priapulimorpha</taxon>
        <taxon>Priapulimorphida</taxon>
        <taxon>Priapulidae</taxon>
        <taxon>Priapulus</taxon>
    </lineage>
</organism>
<comment type="subcellular location">
    <subcellularLocation>
        <location evidence="1">Endoplasmic reticulum membrane</location>
        <topology evidence="1">Single-pass type I membrane protein</topology>
    </subcellularLocation>
</comment>
<evidence type="ECO:0000256" key="2">
    <source>
        <dbReference type="ARBA" id="ARBA00009141"/>
    </source>
</evidence>
<evidence type="ECO:0000256" key="10">
    <source>
        <dbReference type="SAM" id="MobiDB-lite"/>
    </source>
</evidence>
<dbReference type="InterPro" id="IPR039155">
    <property type="entry name" value="MLEC"/>
</dbReference>
<keyword evidence="4" id="KW-0732">Signal</keyword>
<evidence type="ECO:0000256" key="5">
    <source>
        <dbReference type="ARBA" id="ARBA00022824"/>
    </source>
</evidence>
<dbReference type="Pfam" id="PF11721">
    <property type="entry name" value="Malectin"/>
    <property type="match status" value="1"/>
</dbReference>
<evidence type="ECO:0000256" key="11">
    <source>
        <dbReference type="SAM" id="Phobius"/>
    </source>
</evidence>